<gene>
    <name evidence="1" type="ORF">HPB47_017235</name>
</gene>
<evidence type="ECO:0000313" key="1">
    <source>
        <dbReference type="EMBL" id="KAG0437902.1"/>
    </source>
</evidence>
<proteinExistence type="predicted"/>
<reference evidence="1 2" key="1">
    <citation type="journal article" date="2020" name="Cell">
        <title>Large-Scale Comparative Analyses of Tick Genomes Elucidate Their Genetic Diversity and Vector Capacities.</title>
        <authorList>
            <consortium name="Tick Genome and Microbiome Consortium (TIGMIC)"/>
            <person name="Jia N."/>
            <person name="Wang J."/>
            <person name="Shi W."/>
            <person name="Du L."/>
            <person name="Sun Y."/>
            <person name="Zhan W."/>
            <person name="Jiang J.F."/>
            <person name="Wang Q."/>
            <person name="Zhang B."/>
            <person name="Ji P."/>
            <person name="Bell-Sakyi L."/>
            <person name="Cui X.M."/>
            <person name="Yuan T.T."/>
            <person name="Jiang B.G."/>
            <person name="Yang W.F."/>
            <person name="Lam T.T."/>
            <person name="Chang Q.C."/>
            <person name="Ding S.J."/>
            <person name="Wang X.J."/>
            <person name="Zhu J.G."/>
            <person name="Ruan X.D."/>
            <person name="Zhao L."/>
            <person name="Wei J.T."/>
            <person name="Ye R.Z."/>
            <person name="Que T.C."/>
            <person name="Du C.H."/>
            <person name="Zhou Y.H."/>
            <person name="Cheng J.X."/>
            <person name="Dai P.F."/>
            <person name="Guo W.B."/>
            <person name="Han X.H."/>
            <person name="Huang E.J."/>
            <person name="Li L.F."/>
            <person name="Wei W."/>
            <person name="Gao Y.C."/>
            <person name="Liu J.Z."/>
            <person name="Shao H.Z."/>
            <person name="Wang X."/>
            <person name="Wang C.C."/>
            <person name="Yang T.C."/>
            <person name="Huo Q.B."/>
            <person name="Li W."/>
            <person name="Chen H.Y."/>
            <person name="Chen S.E."/>
            <person name="Zhou L.G."/>
            <person name="Ni X.B."/>
            <person name="Tian J.H."/>
            <person name="Sheng Y."/>
            <person name="Liu T."/>
            <person name="Pan Y.S."/>
            <person name="Xia L.Y."/>
            <person name="Li J."/>
            <person name="Zhao F."/>
            <person name="Cao W.C."/>
        </authorList>
    </citation>
    <scope>NUCLEOTIDE SEQUENCE [LARGE SCALE GENOMIC DNA]</scope>
    <source>
        <strain evidence="1">Iper-2018</strain>
    </source>
</reference>
<protein>
    <submittedName>
        <fullName evidence="1">Uncharacterized protein</fullName>
    </submittedName>
</protein>
<dbReference type="Proteomes" id="UP000805193">
    <property type="component" value="Unassembled WGS sequence"/>
</dbReference>
<comment type="caution">
    <text evidence="1">The sequence shown here is derived from an EMBL/GenBank/DDBJ whole genome shotgun (WGS) entry which is preliminary data.</text>
</comment>
<keyword evidence="2" id="KW-1185">Reference proteome</keyword>
<accession>A0AC60QNT8</accession>
<sequence length="519" mass="56892">MDTKRNGSGEATELKTTNHRHPVIERIDSGAPAVRTAPTVDEIQTGTIAGLPECLEGGHAHAPPSRPTPPILEDGEREHAPPAVPPSPPGRAPDSPETSSTQREASSVSRPIPMPVERIVPSHKLKSTQPPGAQPDRRSWQSEPNFACANTCSSWHTSAHSDLVERVQTGAGCTTYAKSFPKDNILIGDLQTAAPNDSNLPTSFGESSRKNDSTPDLTWASRHAALDWTLFNDPVGSDHLPIFIKLSNALRPTPFKRTSKVVKWDRYRELLNGWDDPDTSPDLVVALLKAAKDQATTTTQTDPDKPHAEPPPPQSWGSRLTALIWYREHGKTLRLRERLDTATADAKKYCQSPGTTCYSPEVSVHRAHTSDAPFKLAETQDALDHSNMRSAQGPDGVTQSELRNLPTEYKLKILEWMNEEDRLHHCQTGFRSDLSTQDNVLMLHHDVLADPSSIQPKTIVAVDVQKAFDSVPHSSVIESAKLMGIQGRALNVTRNFLKDRGFQVKIGSSVGPEIINHVG</sequence>
<evidence type="ECO:0000313" key="2">
    <source>
        <dbReference type="Proteomes" id="UP000805193"/>
    </source>
</evidence>
<dbReference type="EMBL" id="JABSTQ010006116">
    <property type="protein sequence ID" value="KAG0437902.1"/>
    <property type="molecule type" value="Genomic_DNA"/>
</dbReference>
<feature type="non-terminal residue" evidence="1">
    <location>
        <position position="519"/>
    </location>
</feature>
<name>A0AC60QNT8_IXOPE</name>
<organism evidence="1 2">
    <name type="scientific">Ixodes persulcatus</name>
    <name type="common">Taiga tick</name>
    <dbReference type="NCBI Taxonomy" id="34615"/>
    <lineage>
        <taxon>Eukaryota</taxon>
        <taxon>Metazoa</taxon>
        <taxon>Ecdysozoa</taxon>
        <taxon>Arthropoda</taxon>
        <taxon>Chelicerata</taxon>
        <taxon>Arachnida</taxon>
        <taxon>Acari</taxon>
        <taxon>Parasitiformes</taxon>
        <taxon>Ixodida</taxon>
        <taxon>Ixodoidea</taxon>
        <taxon>Ixodidae</taxon>
        <taxon>Ixodinae</taxon>
        <taxon>Ixodes</taxon>
    </lineage>
</organism>